<keyword evidence="1" id="KW-1185">Reference proteome</keyword>
<sequence>MALYNSFAESTNMSPVWQPLRSHGGTCDNWPREYRFEMPGGSTLSTNLSPVASYDPSNRTALLADDECDCDSRWDDSVGNQVTNFYHSLSWLPKVRERALMGVVVGGFT</sequence>
<accession>A0A914R5H9</accession>
<protein>
    <submittedName>
        <fullName evidence="2">Uncharacterized protein</fullName>
    </submittedName>
</protein>
<organism evidence="1 2">
    <name type="scientific">Parascaris equorum</name>
    <name type="common">Equine roundworm</name>
    <dbReference type="NCBI Taxonomy" id="6256"/>
    <lineage>
        <taxon>Eukaryota</taxon>
        <taxon>Metazoa</taxon>
        <taxon>Ecdysozoa</taxon>
        <taxon>Nematoda</taxon>
        <taxon>Chromadorea</taxon>
        <taxon>Rhabditida</taxon>
        <taxon>Spirurina</taxon>
        <taxon>Ascaridomorpha</taxon>
        <taxon>Ascaridoidea</taxon>
        <taxon>Ascarididae</taxon>
        <taxon>Parascaris</taxon>
    </lineage>
</organism>
<name>A0A914R5H9_PAREQ</name>
<dbReference type="WBParaSite" id="PEQ_0000170601-mRNA-1">
    <property type="protein sequence ID" value="PEQ_0000170601-mRNA-1"/>
    <property type="gene ID" value="PEQ_0000170601"/>
</dbReference>
<reference evidence="2" key="1">
    <citation type="submission" date="2022-11" db="UniProtKB">
        <authorList>
            <consortium name="WormBaseParasite"/>
        </authorList>
    </citation>
    <scope>IDENTIFICATION</scope>
</reference>
<dbReference type="Proteomes" id="UP000887564">
    <property type="component" value="Unplaced"/>
</dbReference>
<proteinExistence type="predicted"/>
<evidence type="ECO:0000313" key="1">
    <source>
        <dbReference type="Proteomes" id="UP000887564"/>
    </source>
</evidence>
<evidence type="ECO:0000313" key="2">
    <source>
        <dbReference type="WBParaSite" id="PEQ_0000170601-mRNA-1"/>
    </source>
</evidence>
<dbReference type="AlphaFoldDB" id="A0A914R5H9"/>